<name>A0ACC0W472_9STRA</name>
<sequence>MIRKKYIVAPAADVQAELEASEDENGDVDDKDCDDKNDRSEYDDDDEEYDDERDLAKRTIDALEESGAESSIVSKRSVSPTYANRDDDSVQLEEEPSSVTAVAEHCGSRSGFMIMQTCLSVFSRLIDCHTAEEEGNMYQDV</sequence>
<organism evidence="1 2">
    <name type="scientific">Peronosclerospora sorghi</name>
    <dbReference type="NCBI Taxonomy" id="230839"/>
    <lineage>
        <taxon>Eukaryota</taxon>
        <taxon>Sar</taxon>
        <taxon>Stramenopiles</taxon>
        <taxon>Oomycota</taxon>
        <taxon>Peronosporomycetes</taxon>
        <taxon>Peronosporales</taxon>
        <taxon>Peronosporaceae</taxon>
        <taxon>Peronosclerospora</taxon>
    </lineage>
</organism>
<dbReference type="EMBL" id="CM047583">
    <property type="protein sequence ID" value="KAI9912889.1"/>
    <property type="molecule type" value="Genomic_DNA"/>
</dbReference>
<comment type="caution">
    <text evidence="1">The sequence shown here is derived from an EMBL/GenBank/DDBJ whole genome shotgun (WGS) entry which is preliminary data.</text>
</comment>
<evidence type="ECO:0000313" key="1">
    <source>
        <dbReference type="EMBL" id="KAI9912889.1"/>
    </source>
</evidence>
<evidence type="ECO:0000313" key="2">
    <source>
        <dbReference type="Proteomes" id="UP001163321"/>
    </source>
</evidence>
<gene>
    <name evidence="1" type="ORF">PsorP6_005558</name>
</gene>
<accession>A0ACC0W472</accession>
<protein>
    <submittedName>
        <fullName evidence="1">Uncharacterized protein</fullName>
    </submittedName>
</protein>
<keyword evidence="2" id="KW-1185">Reference proteome</keyword>
<dbReference type="Proteomes" id="UP001163321">
    <property type="component" value="Chromosome 4"/>
</dbReference>
<proteinExistence type="predicted"/>
<reference evidence="1 2" key="1">
    <citation type="journal article" date="2022" name="bioRxiv">
        <title>The genome of the oomycete Peronosclerospora sorghi, a cosmopolitan pathogen of maize and sorghum, is inflated with dispersed pseudogenes.</title>
        <authorList>
            <person name="Fletcher K."/>
            <person name="Martin F."/>
            <person name="Isakeit T."/>
            <person name="Cavanaugh K."/>
            <person name="Magill C."/>
            <person name="Michelmore R."/>
        </authorList>
    </citation>
    <scope>NUCLEOTIDE SEQUENCE [LARGE SCALE GENOMIC DNA]</scope>
    <source>
        <strain evidence="1">P6</strain>
    </source>
</reference>